<feature type="domain" description="FAD-dependent oxidoreductase 2 FAD-binding" evidence="4">
    <location>
        <begin position="94"/>
        <end position="140"/>
    </location>
</feature>
<dbReference type="AlphaFoldDB" id="A0AA37MZ32"/>
<dbReference type="PROSITE" id="PS51318">
    <property type="entry name" value="TAT"/>
    <property type="match status" value="1"/>
</dbReference>
<evidence type="ECO:0000256" key="2">
    <source>
        <dbReference type="ARBA" id="ARBA00023002"/>
    </source>
</evidence>
<evidence type="ECO:0000256" key="3">
    <source>
        <dbReference type="SAM" id="SignalP"/>
    </source>
</evidence>
<reference evidence="5" key="1">
    <citation type="journal article" date="2022" name="Int. J. Syst. Evol. Microbiol.">
        <title>Genome-based, phenotypic and chemotaxonomic classification of Faecalibacterium strains: proposal of three novel species Faecalibacterium duncaniae sp. nov., Faecalibacterium hattorii sp. nov. and Faecalibacterium gallinarum sp. nov. .</title>
        <authorList>
            <person name="Sakamoto M."/>
            <person name="Sakurai N."/>
            <person name="Tanno H."/>
            <person name="Iino T."/>
            <person name="Ohkuma M."/>
            <person name="Endo A."/>
        </authorList>
    </citation>
    <scope>NUCLEOTIDE SEQUENCE</scope>
    <source>
        <strain evidence="5">JCM 17207</strain>
    </source>
</reference>
<accession>A0AA37MZ32</accession>
<dbReference type="Proteomes" id="UP001055185">
    <property type="component" value="Unassembled WGS sequence"/>
</dbReference>
<keyword evidence="6" id="KW-1185">Reference proteome</keyword>
<gene>
    <name evidence="5" type="ORF">JCM17207_21910</name>
</gene>
<dbReference type="SUPFAM" id="SSF51905">
    <property type="entry name" value="FAD/NAD(P)-binding domain"/>
    <property type="match status" value="1"/>
</dbReference>
<dbReference type="Gene3D" id="3.50.50.60">
    <property type="entry name" value="FAD/NAD(P)-binding domain"/>
    <property type="match status" value="1"/>
</dbReference>
<keyword evidence="3" id="KW-0732">Signal</keyword>
<feature type="signal peptide" evidence="3">
    <location>
        <begin position="1"/>
        <end position="35"/>
    </location>
</feature>
<feature type="chain" id="PRO_5041222899" description="FAD-dependent oxidoreductase 2 FAD-binding domain-containing protein" evidence="3">
    <location>
        <begin position="36"/>
        <end position="157"/>
    </location>
</feature>
<name>A0AA37MZ32_9FIRM</name>
<dbReference type="InterPro" id="IPR003953">
    <property type="entry name" value="FAD-dep_OxRdtase_2_FAD-bd"/>
</dbReference>
<proteinExistence type="predicted"/>
<organism evidence="5 6">
    <name type="scientific">Faecalibacterium gallinarum</name>
    <dbReference type="NCBI Taxonomy" id="2903556"/>
    <lineage>
        <taxon>Bacteria</taxon>
        <taxon>Bacillati</taxon>
        <taxon>Bacillota</taxon>
        <taxon>Clostridia</taxon>
        <taxon>Eubacteriales</taxon>
        <taxon>Oscillospiraceae</taxon>
        <taxon>Faecalibacterium</taxon>
    </lineage>
</organism>
<dbReference type="EMBL" id="BQKV01000098">
    <property type="protein sequence ID" value="GJN65566.1"/>
    <property type="molecule type" value="Genomic_DNA"/>
</dbReference>
<protein>
    <recommendedName>
        <fullName evidence="4">FAD-dependent oxidoreductase 2 FAD-binding domain-containing protein</fullName>
    </recommendedName>
</protein>
<evidence type="ECO:0000313" key="6">
    <source>
        <dbReference type="Proteomes" id="UP001055185"/>
    </source>
</evidence>
<evidence type="ECO:0000256" key="1">
    <source>
        <dbReference type="ARBA" id="ARBA00022630"/>
    </source>
</evidence>
<keyword evidence="1" id="KW-0285">Flavoprotein</keyword>
<evidence type="ECO:0000259" key="4">
    <source>
        <dbReference type="Pfam" id="PF00890"/>
    </source>
</evidence>
<dbReference type="InterPro" id="IPR006311">
    <property type="entry name" value="TAT_signal"/>
</dbReference>
<dbReference type="InterPro" id="IPR036188">
    <property type="entry name" value="FAD/NAD-bd_sf"/>
</dbReference>
<sequence length="157" mass="15928">MSELNRRNFLKGAVATTASLAAAAALGGCSQTASSAAAGSAAASSTAASEAAQTTAEGPYLQYDICGKLSMSEFEASAAVAEPIEKFDAEENYDVVVIGAGASGMPAAIAAYEGGASVCVLQKESTATSQGWVSFILDAERTNEAGKIGLLYDLRKW</sequence>
<dbReference type="GO" id="GO:0016491">
    <property type="term" value="F:oxidoreductase activity"/>
    <property type="evidence" value="ECO:0007669"/>
    <property type="project" value="UniProtKB-KW"/>
</dbReference>
<comment type="caution">
    <text evidence="5">The sequence shown here is derived from an EMBL/GenBank/DDBJ whole genome shotgun (WGS) entry which is preliminary data.</text>
</comment>
<keyword evidence="2" id="KW-0560">Oxidoreductase</keyword>
<evidence type="ECO:0000313" key="5">
    <source>
        <dbReference type="EMBL" id="GJN65566.1"/>
    </source>
</evidence>
<dbReference type="Pfam" id="PF00890">
    <property type="entry name" value="FAD_binding_2"/>
    <property type="match status" value="1"/>
</dbReference>
<dbReference type="PROSITE" id="PS51257">
    <property type="entry name" value="PROKAR_LIPOPROTEIN"/>
    <property type="match status" value="1"/>
</dbReference>